<evidence type="ECO:0000313" key="2">
    <source>
        <dbReference type="EMBL" id="KAJ6430534.1"/>
    </source>
</evidence>
<dbReference type="SUPFAM" id="SSF52402">
    <property type="entry name" value="Adenine nucleotide alpha hydrolases-like"/>
    <property type="match status" value="1"/>
</dbReference>
<dbReference type="InterPro" id="IPR006016">
    <property type="entry name" value="UspA"/>
</dbReference>
<protein>
    <recommendedName>
        <fullName evidence="1">UspA domain-containing protein</fullName>
    </recommendedName>
</protein>
<reference evidence="2 3" key="1">
    <citation type="journal article" date="2023" name="Int. J. Mol. Sci.">
        <title>De Novo Assembly and Annotation of 11 Diverse Shrub Willow (Salix) Genomes Reveals Novel Gene Organization in Sex-Linked Regions.</title>
        <authorList>
            <person name="Hyden B."/>
            <person name="Feng K."/>
            <person name="Yates T.B."/>
            <person name="Jawdy S."/>
            <person name="Cereghino C."/>
            <person name="Smart L.B."/>
            <person name="Muchero W."/>
        </authorList>
    </citation>
    <scope>NUCLEOTIDE SEQUENCE [LARGE SCALE GENOMIC DNA]</scope>
    <source>
        <tissue evidence="2">Shoot tip</tissue>
    </source>
</reference>
<sequence>MFKASNAGPIFVSARQGKKRPSIQALNYPCSTPSRIGCRIHRSRLVDVILIMEADSKKRAQNVVEKAREVCNNTGVNNVVIEVIEGDARNVICDVVDRHHASILVVGNHNYGSVKR</sequence>
<dbReference type="PANTHER" id="PTHR46553:SF3">
    <property type="entry name" value="ADENINE NUCLEOTIDE ALPHA HYDROLASES-LIKE SUPERFAMILY PROTEIN"/>
    <property type="match status" value="1"/>
</dbReference>
<proteinExistence type="predicted"/>
<accession>A0AAD6KXN0</accession>
<dbReference type="EMBL" id="JAPFFJ010000004">
    <property type="protein sequence ID" value="KAJ6430534.1"/>
    <property type="molecule type" value="Genomic_DNA"/>
</dbReference>
<dbReference type="InterPro" id="IPR014729">
    <property type="entry name" value="Rossmann-like_a/b/a_fold"/>
</dbReference>
<dbReference type="AlphaFoldDB" id="A0AAD6KXN0"/>
<dbReference type="Pfam" id="PF00582">
    <property type="entry name" value="Usp"/>
    <property type="match status" value="1"/>
</dbReference>
<dbReference type="Proteomes" id="UP001162972">
    <property type="component" value="Chromosome 8"/>
</dbReference>
<feature type="domain" description="UspA" evidence="1">
    <location>
        <begin position="56"/>
        <end position="116"/>
    </location>
</feature>
<name>A0AAD6KXN0_9ROSI</name>
<gene>
    <name evidence="2" type="ORF">OIU84_021855</name>
</gene>
<organism evidence="2 3">
    <name type="scientific">Salix udensis</name>
    <dbReference type="NCBI Taxonomy" id="889485"/>
    <lineage>
        <taxon>Eukaryota</taxon>
        <taxon>Viridiplantae</taxon>
        <taxon>Streptophyta</taxon>
        <taxon>Embryophyta</taxon>
        <taxon>Tracheophyta</taxon>
        <taxon>Spermatophyta</taxon>
        <taxon>Magnoliopsida</taxon>
        <taxon>eudicotyledons</taxon>
        <taxon>Gunneridae</taxon>
        <taxon>Pentapetalae</taxon>
        <taxon>rosids</taxon>
        <taxon>fabids</taxon>
        <taxon>Malpighiales</taxon>
        <taxon>Salicaceae</taxon>
        <taxon>Saliceae</taxon>
        <taxon>Salix</taxon>
    </lineage>
</organism>
<comment type="caution">
    <text evidence="2">The sequence shown here is derived from an EMBL/GenBank/DDBJ whole genome shotgun (WGS) entry which is preliminary data.</text>
</comment>
<evidence type="ECO:0000313" key="3">
    <source>
        <dbReference type="Proteomes" id="UP001162972"/>
    </source>
</evidence>
<dbReference type="PANTHER" id="PTHR46553">
    <property type="entry name" value="ADENINE NUCLEOTIDE ALPHA HYDROLASES-LIKE SUPERFAMILY PROTEIN"/>
    <property type="match status" value="1"/>
</dbReference>
<dbReference type="Gene3D" id="3.40.50.620">
    <property type="entry name" value="HUPs"/>
    <property type="match status" value="1"/>
</dbReference>
<evidence type="ECO:0000259" key="1">
    <source>
        <dbReference type="Pfam" id="PF00582"/>
    </source>
</evidence>
<keyword evidence="3" id="KW-1185">Reference proteome</keyword>